<dbReference type="InterPro" id="IPR000873">
    <property type="entry name" value="AMP-dep_synth/lig_dom"/>
</dbReference>
<feature type="domain" description="AMP-dependent synthetase/ligase" evidence="8">
    <location>
        <begin position="17"/>
        <end position="399"/>
    </location>
</feature>
<evidence type="ECO:0000259" key="8">
    <source>
        <dbReference type="Pfam" id="PF00501"/>
    </source>
</evidence>
<dbReference type="NCBIfam" id="NF004837">
    <property type="entry name" value="PRK06187.1"/>
    <property type="match status" value="1"/>
</dbReference>
<dbReference type="GO" id="GO:0006631">
    <property type="term" value="P:fatty acid metabolic process"/>
    <property type="evidence" value="ECO:0007669"/>
    <property type="project" value="UniProtKB-KW"/>
</dbReference>
<evidence type="ECO:0000256" key="2">
    <source>
        <dbReference type="ARBA" id="ARBA00022598"/>
    </source>
</evidence>
<protein>
    <recommendedName>
        <fullName evidence="7">3-methylmercaptopropionyl-CoA ligase</fullName>
        <ecNumber evidence="6">6.2.1.44</ecNumber>
    </recommendedName>
</protein>
<dbReference type="RefSeq" id="WP_094078296.1">
    <property type="nucleotide sequence ID" value="NZ_NBYO01000003.1"/>
</dbReference>
<evidence type="ECO:0000256" key="7">
    <source>
        <dbReference type="ARBA" id="ARBA00067668"/>
    </source>
</evidence>
<gene>
    <name evidence="10" type="ORF">B7H23_15370</name>
</gene>
<dbReference type="Pfam" id="PF00501">
    <property type="entry name" value="AMP-binding"/>
    <property type="match status" value="1"/>
</dbReference>
<evidence type="ECO:0000259" key="9">
    <source>
        <dbReference type="Pfam" id="PF13193"/>
    </source>
</evidence>
<dbReference type="GO" id="GO:0016874">
    <property type="term" value="F:ligase activity"/>
    <property type="evidence" value="ECO:0007669"/>
    <property type="project" value="UniProtKB-KW"/>
</dbReference>
<dbReference type="PANTHER" id="PTHR43859">
    <property type="entry name" value="ACYL-ACTIVATING ENZYME"/>
    <property type="match status" value="1"/>
</dbReference>
<sequence length="544" mass="59942">MLGLMQDWPLTCDKIIDHAARQFADREIVSRSVEGPIVRTTYGAIHERARKVAQKLLADGMANGDRIGTLAWNTSRHLEVWYGAMGMGGVYHTLNPRLFPDQIAWIVNHAEDRALFVDLTFVPIVEKIADQLKTVKKIVVLTDSDHMPDSAIDLICYEDWIAEADGDFAWVDIDENAAAGMCYTSGTTGDPKGVLYSHRSNVIHAMMAAMPDAMALSSNSVILPVVPMFHANAWGIGQAGPMTGAKLVMPGAKMDGESIYELLDTEKVTFSAAVPTVWLMLLQYLDETGKKLPHLTNVVIGGSACPPSMIEKFRDLYDVDVIHAWGMTEMSPLGSLGPLKPKFRGLSPDEQLAIKQKQGFAPFGVEMKITGDDNEEKPWDGKTFGRLKVRGPAVAKGYYGGAGAEQFDDDGWFDTGDVAHIDPDGYMQITDRSKDVIKSGGEWISTIDLENLAVAHPAVAEAAVIGVSHPKWDERPLLVIVRKSGQSVERDDILSFMEGKIAKWWMPNDVVFVDEIPHTATGKIQKMTLRDQFSDYSFSDRDEA</sequence>
<evidence type="ECO:0000313" key="10">
    <source>
        <dbReference type="EMBL" id="OXS99517.1"/>
    </source>
</evidence>
<dbReference type="EC" id="6.2.1.44" evidence="6"/>
<proteinExistence type="inferred from homology"/>
<keyword evidence="4" id="KW-0443">Lipid metabolism</keyword>
<evidence type="ECO:0000256" key="6">
    <source>
        <dbReference type="ARBA" id="ARBA00066616"/>
    </source>
</evidence>
<dbReference type="PROSITE" id="PS00455">
    <property type="entry name" value="AMP_BINDING"/>
    <property type="match status" value="1"/>
</dbReference>
<dbReference type="Gene3D" id="3.30.300.30">
    <property type="match status" value="1"/>
</dbReference>
<comment type="caution">
    <text evidence="10">The sequence shown here is derived from an EMBL/GenBank/DDBJ whole genome shotgun (WGS) entry which is preliminary data.</text>
</comment>
<organism evidence="10 11">
    <name type="scientific">Notoacmeibacter marinus</name>
    <dbReference type="NCBI Taxonomy" id="1876515"/>
    <lineage>
        <taxon>Bacteria</taxon>
        <taxon>Pseudomonadati</taxon>
        <taxon>Pseudomonadota</taxon>
        <taxon>Alphaproteobacteria</taxon>
        <taxon>Hyphomicrobiales</taxon>
        <taxon>Notoacmeibacteraceae</taxon>
        <taxon>Notoacmeibacter</taxon>
    </lineage>
</organism>
<dbReference type="CDD" id="cd12119">
    <property type="entry name" value="ttLC_FACS_AlkK_like"/>
    <property type="match status" value="1"/>
</dbReference>
<evidence type="ECO:0000256" key="4">
    <source>
        <dbReference type="ARBA" id="ARBA00023098"/>
    </source>
</evidence>
<comment type="similarity">
    <text evidence="1">Belongs to the ATP-dependent AMP-binding enzyme family.</text>
</comment>
<evidence type="ECO:0000313" key="11">
    <source>
        <dbReference type="Proteomes" id="UP000215405"/>
    </source>
</evidence>
<dbReference type="Proteomes" id="UP000215405">
    <property type="component" value="Unassembled WGS sequence"/>
</dbReference>
<dbReference type="InterPro" id="IPR020845">
    <property type="entry name" value="AMP-binding_CS"/>
</dbReference>
<reference evidence="11" key="1">
    <citation type="journal article" date="2017" name="Int. J. Syst. Evol. Microbiol.">
        <title>Notoacmeibacter marinus gen. nov., sp. nov., isolated from the gut of a limpet and proposal of Notoacmeibacteraceae fam. nov. in the order Rhizobiales of the class Alphaproteobacteria.</title>
        <authorList>
            <person name="Huang Z."/>
            <person name="Guo F."/>
            <person name="Lai Q."/>
        </authorList>
    </citation>
    <scope>NUCLEOTIDE SEQUENCE [LARGE SCALE GENOMIC DNA]</scope>
    <source>
        <strain evidence="11">XMTR2A4</strain>
    </source>
</reference>
<feature type="domain" description="AMP-binding enzyme C-terminal" evidence="9">
    <location>
        <begin position="449"/>
        <end position="523"/>
    </location>
</feature>
<dbReference type="NCBIfam" id="NF004674">
    <property type="entry name" value="PRK06018.1"/>
    <property type="match status" value="1"/>
</dbReference>
<dbReference type="InterPro" id="IPR042099">
    <property type="entry name" value="ANL_N_sf"/>
</dbReference>
<dbReference type="Gene3D" id="3.40.50.12780">
    <property type="entry name" value="N-terminal domain of ligase-like"/>
    <property type="match status" value="1"/>
</dbReference>
<name>A0A231UUA1_9HYPH</name>
<evidence type="ECO:0000256" key="5">
    <source>
        <dbReference type="ARBA" id="ARBA00051915"/>
    </source>
</evidence>
<keyword evidence="2 10" id="KW-0436">Ligase</keyword>
<evidence type="ECO:0000256" key="3">
    <source>
        <dbReference type="ARBA" id="ARBA00022832"/>
    </source>
</evidence>
<dbReference type="EMBL" id="NBYO01000003">
    <property type="protein sequence ID" value="OXS99517.1"/>
    <property type="molecule type" value="Genomic_DNA"/>
</dbReference>
<dbReference type="SUPFAM" id="SSF56801">
    <property type="entry name" value="Acetyl-CoA synthetase-like"/>
    <property type="match status" value="1"/>
</dbReference>
<dbReference type="Pfam" id="PF13193">
    <property type="entry name" value="AMP-binding_C"/>
    <property type="match status" value="1"/>
</dbReference>
<keyword evidence="3" id="KW-0276">Fatty acid metabolism</keyword>
<keyword evidence="11" id="KW-1185">Reference proteome</keyword>
<accession>A0A231UUA1</accession>
<comment type="catalytic activity">
    <reaction evidence="5">
        <text>3-(methylsulfanyl)propanoate + ATP + CoA = 3-(methylsulfanyl)propanoyl-CoA + AMP + diphosphate</text>
        <dbReference type="Rhea" id="RHEA:43052"/>
        <dbReference type="ChEBI" id="CHEBI:30616"/>
        <dbReference type="ChEBI" id="CHEBI:33019"/>
        <dbReference type="ChEBI" id="CHEBI:49016"/>
        <dbReference type="ChEBI" id="CHEBI:57287"/>
        <dbReference type="ChEBI" id="CHEBI:82815"/>
        <dbReference type="ChEBI" id="CHEBI:456215"/>
        <dbReference type="EC" id="6.2.1.44"/>
    </reaction>
    <physiologicalReaction direction="left-to-right" evidence="5">
        <dbReference type="Rhea" id="RHEA:43053"/>
    </physiologicalReaction>
</comment>
<evidence type="ECO:0000256" key="1">
    <source>
        <dbReference type="ARBA" id="ARBA00006432"/>
    </source>
</evidence>
<dbReference type="AlphaFoldDB" id="A0A231UUA1"/>
<dbReference type="InterPro" id="IPR025110">
    <property type="entry name" value="AMP-bd_C"/>
</dbReference>
<dbReference type="PANTHER" id="PTHR43859:SF4">
    <property type="entry name" value="BUTANOATE--COA LIGASE AAE1-RELATED"/>
    <property type="match status" value="1"/>
</dbReference>
<dbReference type="NCBIfam" id="NF005426">
    <property type="entry name" value="PRK07008.1"/>
    <property type="match status" value="1"/>
</dbReference>
<dbReference type="InterPro" id="IPR045851">
    <property type="entry name" value="AMP-bd_C_sf"/>
</dbReference>
<dbReference type="FunFam" id="3.30.300.30:FF:000008">
    <property type="entry name" value="2,3-dihydroxybenzoate-AMP ligase"/>
    <property type="match status" value="1"/>
</dbReference>